<feature type="region of interest" description="Disordered" evidence="1">
    <location>
        <begin position="14"/>
        <end position="38"/>
    </location>
</feature>
<keyword evidence="3" id="KW-1185">Reference proteome</keyword>
<evidence type="ECO:0000256" key="1">
    <source>
        <dbReference type="SAM" id="MobiDB-lite"/>
    </source>
</evidence>
<dbReference type="SUPFAM" id="SSF46894">
    <property type="entry name" value="C-terminal effector domain of the bipartite response regulators"/>
    <property type="match status" value="1"/>
</dbReference>
<dbReference type="GeneID" id="79266815"/>
<dbReference type="EMBL" id="JBHTAP010000001">
    <property type="protein sequence ID" value="MFC7235132.1"/>
    <property type="molecule type" value="Genomic_DNA"/>
</dbReference>
<sequence length="197" mass="21837">MDEKTEELRDIFMEVSEEGTVTERQEAGRGSLAGDEAGETERVAAVVAEMRDRYEFATDLDDDALVRVVRGYYGGETDTAVADDLGVSRDTVIRARLDLHLVRERDLDAPFELAALRRLLGDGATVAEAADELGVSESTVRKYRRVVTARNEARRVSERFRSEFEDALGVISEDFTTEATEDGLEDATDGMETNVSF</sequence>
<dbReference type="InterPro" id="IPR016032">
    <property type="entry name" value="Sig_transdc_resp-reg_C-effctor"/>
</dbReference>
<reference evidence="2 3" key="1">
    <citation type="journal article" date="2019" name="Int. J. Syst. Evol. Microbiol.">
        <title>The Global Catalogue of Microorganisms (GCM) 10K type strain sequencing project: providing services to taxonomists for standard genome sequencing and annotation.</title>
        <authorList>
            <consortium name="The Broad Institute Genomics Platform"/>
            <consortium name="The Broad Institute Genome Sequencing Center for Infectious Disease"/>
            <person name="Wu L."/>
            <person name="Ma J."/>
        </authorList>
    </citation>
    <scope>NUCLEOTIDE SEQUENCE [LARGE SCALE GENOMIC DNA]</scope>
    <source>
        <strain evidence="2 3">DT85</strain>
    </source>
</reference>
<dbReference type="AlphaFoldDB" id="A0ABD5ZP50"/>
<gene>
    <name evidence="2" type="ORF">ACFQJ4_07360</name>
</gene>
<dbReference type="Gene3D" id="1.10.10.60">
    <property type="entry name" value="Homeodomain-like"/>
    <property type="match status" value="1"/>
</dbReference>
<protein>
    <submittedName>
        <fullName evidence="2">Helix-turn-helix domain-containing protein</fullName>
    </submittedName>
</protein>
<proteinExistence type="predicted"/>
<dbReference type="Pfam" id="PF13384">
    <property type="entry name" value="HTH_23"/>
    <property type="match status" value="1"/>
</dbReference>
<dbReference type="RefSeq" id="WP_276233267.1">
    <property type="nucleotide sequence ID" value="NZ_CP119802.1"/>
</dbReference>
<evidence type="ECO:0000313" key="2">
    <source>
        <dbReference type="EMBL" id="MFC7235132.1"/>
    </source>
</evidence>
<comment type="caution">
    <text evidence="2">The sequence shown here is derived from an EMBL/GenBank/DDBJ whole genome shotgun (WGS) entry which is preliminary data.</text>
</comment>
<dbReference type="Proteomes" id="UP001596398">
    <property type="component" value="Unassembled WGS sequence"/>
</dbReference>
<name>A0ABD5ZP50_9EURY</name>
<accession>A0ABD5ZP50</accession>
<evidence type="ECO:0000313" key="3">
    <source>
        <dbReference type="Proteomes" id="UP001596398"/>
    </source>
</evidence>
<organism evidence="2 3">
    <name type="scientific">Halosegnis marinus</name>
    <dbReference type="NCBI Taxonomy" id="3034023"/>
    <lineage>
        <taxon>Archaea</taxon>
        <taxon>Methanobacteriati</taxon>
        <taxon>Methanobacteriota</taxon>
        <taxon>Stenosarchaea group</taxon>
        <taxon>Halobacteria</taxon>
        <taxon>Halobacteriales</taxon>
        <taxon>Natronomonadaceae</taxon>
        <taxon>Halosegnis</taxon>
    </lineage>
</organism>